<dbReference type="Pfam" id="PF26607">
    <property type="entry name" value="DUF8189"/>
    <property type="match status" value="1"/>
</dbReference>
<feature type="domain" description="PLL-like beta propeller" evidence="6">
    <location>
        <begin position="319"/>
        <end position="560"/>
    </location>
</feature>
<evidence type="ECO:0000313" key="8">
    <source>
        <dbReference type="Proteomes" id="UP000295444"/>
    </source>
</evidence>
<evidence type="ECO:0000259" key="6">
    <source>
        <dbReference type="Pfam" id="PF26607"/>
    </source>
</evidence>
<dbReference type="InterPro" id="IPR013148">
    <property type="entry name" value="Glyco_hydro_32_N"/>
</dbReference>
<dbReference type="CDD" id="cd22954">
    <property type="entry name" value="PLL_lectin"/>
    <property type="match status" value="1"/>
</dbReference>
<keyword evidence="8" id="KW-1185">Reference proteome</keyword>
<evidence type="ECO:0000256" key="3">
    <source>
        <dbReference type="ARBA" id="ARBA00023295"/>
    </source>
</evidence>
<dbReference type="Proteomes" id="UP000295444">
    <property type="component" value="Unassembled WGS sequence"/>
</dbReference>
<evidence type="ECO:0000256" key="4">
    <source>
        <dbReference type="SAM" id="SignalP"/>
    </source>
</evidence>
<dbReference type="OrthoDB" id="9759709at2"/>
<dbReference type="Gene3D" id="2.120.10.70">
    <property type="entry name" value="Fucose-specific lectin"/>
    <property type="match status" value="1"/>
</dbReference>
<dbReference type="InterPro" id="IPR058502">
    <property type="entry name" value="PLL-like_beta-prop"/>
</dbReference>
<dbReference type="Gene3D" id="2.115.10.20">
    <property type="entry name" value="Glycosyl hydrolase domain, family 43"/>
    <property type="match status" value="2"/>
</dbReference>
<dbReference type="InterPro" id="IPR050727">
    <property type="entry name" value="GH43_arabinanases"/>
</dbReference>
<feature type="chain" id="PRO_5020777282" evidence="4">
    <location>
        <begin position="24"/>
        <end position="671"/>
    </location>
</feature>
<organism evidence="7 8">
    <name type="scientific">Labedaea rhizosphaerae</name>
    <dbReference type="NCBI Taxonomy" id="598644"/>
    <lineage>
        <taxon>Bacteria</taxon>
        <taxon>Bacillati</taxon>
        <taxon>Actinomycetota</taxon>
        <taxon>Actinomycetes</taxon>
        <taxon>Pseudonocardiales</taxon>
        <taxon>Pseudonocardiaceae</taxon>
        <taxon>Labedaea</taxon>
    </lineage>
</organism>
<dbReference type="SUPFAM" id="SSF75005">
    <property type="entry name" value="Arabinanase/levansucrase/invertase"/>
    <property type="match status" value="1"/>
</dbReference>
<evidence type="ECO:0000259" key="5">
    <source>
        <dbReference type="Pfam" id="PF00251"/>
    </source>
</evidence>
<dbReference type="Pfam" id="PF00251">
    <property type="entry name" value="Glyco_hydro_32N"/>
    <property type="match status" value="1"/>
</dbReference>
<feature type="signal peptide" evidence="4">
    <location>
        <begin position="1"/>
        <end position="23"/>
    </location>
</feature>
<comment type="similarity">
    <text evidence="1">Belongs to the glycosyl hydrolase 32 family.</text>
</comment>
<evidence type="ECO:0000313" key="7">
    <source>
        <dbReference type="EMBL" id="TDP94894.1"/>
    </source>
</evidence>
<dbReference type="GO" id="GO:0016798">
    <property type="term" value="F:hydrolase activity, acting on glycosyl bonds"/>
    <property type="evidence" value="ECO:0007669"/>
    <property type="project" value="UniProtKB-KW"/>
</dbReference>
<comment type="caution">
    <text evidence="7">The sequence shown here is derived from an EMBL/GenBank/DDBJ whole genome shotgun (WGS) entry which is preliminary data.</text>
</comment>
<reference evidence="7 8" key="1">
    <citation type="submission" date="2019-03" db="EMBL/GenBank/DDBJ databases">
        <title>Genomic Encyclopedia of Type Strains, Phase IV (KMG-IV): sequencing the most valuable type-strain genomes for metagenomic binning, comparative biology and taxonomic classification.</title>
        <authorList>
            <person name="Goeker M."/>
        </authorList>
    </citation>
    <scope>NUCLEOTIDE SEQUENCE [LARGE SCALE GENOMIC DNA]</scope>
    <source>
        <strain evidence="7 8">DSM 45361</strain>
    </source>
</reference>
<dbReference type="PANTHER" id="PTHR43301">
    <property type="entry name" value="ARABINAN ENDO-1,5-ALPHA-L-ARABINOSIDASE"/>
    <property type="match status" value="1"/>
</dbReference>
<keyword evidence="4" id="KW-0732">Signal</keyword>
<dbReference type="PANTHER" id="PTHR43301:SF3">
    <property type="entry name" value="ARABINAN ENDO-1,5-ALPHA-L-ARABINOSIDASE A-RELATED"/>
    <property type="match status" value="1"/>
</dbReference>
<gene>
    <name evidence="7" type="ORF">EV186_105126</name>
</gene>
<sequence>MRPRWVLTGLAALTLVGAMTAPAAGQAAATQASAVEWVGADPVHLVYDPGTRYLNDHTVIKAPDGTWHLFGITAQRAPDGQFPDGGLEVNIAHATAPALAGPWTTQPYALTVDPDYFGEAHLWAPHVIADNGTYYMFYAAGGNGAAMNLATSTDLNHWTRIPSGPLFRGIAARDPYVVRIGDQWVMYYCEINGADHHHVVAYRTSTDLVHWSGQSIAFTDPSMDSNAPSNTESPFVVRHNGSWYLFIGPRGGYVGTDVFRSSDPLHFDLADYAGHVPVHAAEVVEDGGTWWATGAGSFEHGLYLAKLRWQATPPLWPSTANPSSTVDARHRLQLFALGAGHTVLRAVETAPDSGNFGAWQPFGVAGTVPSVVTDRAGRLEVLAPNADGTALLRRVQTDPATDAWGAWTTFGPAVGAPPATGKYPDGRLAVFALGPGGNAINVRVQTGTDTWSDWQQFGGPAGAPPVVGTNADGRLEVFAVGPGGAYVAHRWQNTPGGDWSAWDGGFGGPAAAVAPSVGNDADGRLEVFIPHPVGTGTAQRVQAVPSGGWFDWRQLSGTWPDASPAVRRDTDGRLETFFLSPGGDYLARKAQASPNGTWSPEQRIDDGFPAGQVACTPAVTAEADGRLVLLALTPNGALQRRTQSAPSSSTWTPWKPLGGTALAIPSCGGAT</sequence>
<accession>A0A4R6S6F3</accession>
<proteinExistence type="inferred from homology"/>
<dbReference type="InterPro" id="IPR023296">
    <property type="entry name" value="Glyco_hydro_beta-prop_sf"/>
</dbReference>
<protein>
    <submittedName>
        <fullName evidence="7">Glycosyl hydrolase family 32</fullName>
    </submittedName>
</protein>
<dbReference type="EMBL" id="SNXZ01000005">
    <property type="protein sequence ID" value="TDP94894.1"/>
    <property type="molecule type" value="Genomic_DNA"/>
</dbReference>
<feature type="domain" description="Glycosyl hydrolase family 32 N-terminal" evidence="5">
    <location>
        <begin position="48"/>
        <end position="217"/>
    </location>
</feature>
<dbReference type="SUPFAM" id="SSF89372">
    <property type="entry name" value="Fucose-specific lectin"/>
    <property type="match status" value="2"/>
</dbReference>
<keyword evidence="2 7" id="KW-0378">Hydrolase</keyword>
<keyword evidence="3" id="KW-0326">Glycosidase</keyword>
<evidence type="ECO:0000256" key="1">
    <source>
        <dbReference type="ARBA" id="ARBA00009902"/>
    </source>
</evidence>
<name>A0A4R6S6F3_LABRH</name>
<evidence type="ECO:0000256" key="2">
    <source>
        <dbReference type="ARBA" id="ARBA00022801"/>
    </source>
</evidence>
<dbReference type="AlphaFoldDB" id="A0A4R6S6F3"/>
<dbReference type="RefSeq" id="WP_133852308.1">
    <property type="nucleotide sequence ID" value="NZ_SNXZ01000005.1"/>
</dbReference>